<dbReference type="InterPro" id="IPR023696">
    <property type="entry name" value="Ureohydrolase_dom_sf"/>
</dbReference>
<keyword evidence="6" id="KW-1185">Reference proteome</keyword>
<dbReference type="SUPFAM" id="SSF52768">
    <property type="entry name" value="Arginase/deacetylase"/>
    <property type="match status" value="1"/>
</dbReference>
<evidence type="ECO:0000256" key="1">
    <source>
        <dbReference type="ARBA" id="ARBA00009227"/>
    </source>
</evidence>
<evidence type="ECO:0000256" key="2">
    <source>
        <dbReference type="ARBA" id="ARBA00022723"/>
    </source>
</evidence>
<dbReference type="Proteomes" id="UP000610960">
    <property type="component" value="Unassembled WGS sequence"/>
</dbReference>
<sequence>MPITRAPGARFIKDPRDVRLEDRVIRGDAEGDVGLLGVPWDGAVGGRPGARFAPSRVRGFLYSMPLNINASIVDFGDVDVVIGDHGETMRRTREAAAQALKRVKELLVIGGDNSVSHPVFQALNEMEEEVGYILIDAHPDIRTVTEGLTSGLAIRMIREANPSMPITVVGYRPHSNPRYLMDEARQLNVRIITMNEAEEVGVKGVAAQLAEAYRGRRVYLSLDMDAVDPAFAPGVNSPSPGGFTSREVIDLVSRLSKELRPRVFDVVEVTPLVDVADQTSNLAAAVLMNAMWPQGDAQ</sequence>
<dbReference type="Pfam" id="PF00491">
    <property type="entry name" value="Arginase"/>
    <property type="match status" value="1"/>
</dbReference>
<dbReference type="PIRSF" id="PIRSF036979">
    <property type="entry name" value="Arginase"/>
    <property type="match status" value="1"/>
</dbReference>
<comment type="caution">
    <text evidence="5">The sequence shown here is derived from an EMBL/GenBank/DDBJ whole genome shotgun (WGS) entry which is preliminary data.</text>
</comment>
<accession>A0A830GVF5</accession>
<organism evidence="5 6">
    <name type="scientific">Thermocladium modestius</name>
    <dbReference type="NCBI Taxonomy" id="62609"/>
    <lineage>
        <taxon>Archaea</taxon>
        <taxon>Thermoproteota</taxon>
        <taxon>Thermoprotei</taxon>
        <taxon>Thermoproteales</taxon>
        <taxon>Thermoproteaceae</taxon>
        <taxon>Thermocladium</taxon>
    </lineage>
</organism>
<evidence type="ECO:0000256" key="3">
    <source>
        <dbReference type="ARBA" id="ARBA00022801"/>
    </source>
</evidence>
<evidence type="ECO:0000313" key="5">
    <source>
        <dbReference type="EMBL" id="GGP19980.1"/>
    </source>
</evidence>
<dbReference type="PROSITE" id="PS51409">
    <property type="entry name" value="ARGINASE_2"/>
    <property type="match status" value="1"/>
</dbReference>
<dbReference type="OrthoDB" id="7186at2157"/>
<dbReference type="RefSeq" id="WP_188595942.1">
    <property type="nucleotide sequence ID" value="NZ_BMNL01000001.1"/>
</dbReference>
<dbReference type="InterPro" id="IPR006035">
    <property type="entry name" value="Ureohydrolase"/>
</dbReference>
<dbReference type="GO" id="GO:0008783">
    <property type="term" value="F:agmatinase activity"/>
    <property type="evidence" value="ECO:0007669"/>
    <property type="project" value="TreeGrafter"/>
</dbReference>
<dbReference type="PANTHER" id="PTHR11358">
    <property type="entry name" value="ARGINASE/AGMATINASE"/>
    <property type="match status" value="1"/>
</dbReference>
<proteinExistence type="inferred from homology"/>
<dbReference type="GO" id="GO:0033389">
    <property type="term" value="P:putrescine biosynthetic process from arginine, via agmatine"/>
    <property type="evidence" value="ECO:0007669"/>
    <property type="project" value="TreeGrafter"/>
</dbReference>
<dbReference type="Gene3D" id="3.40.800.10">
    <property type="entry name" value="Ureohydrolase domain"/>
    <property type="match status" value="1"/>
</dbReference>
<dbReference type="GO" id="GO:0046872">
    <property type="term" value="F:metal ion binding"/>
    <property type="evidence" value="ECO:0007669"/>
    <property type="project" value="UniProtKB-KW"/>
</dbReference>
<comment type="similarity">
    <text evidence="1">Belongs to the arginase family. Agmatinase subfamily.</text>
</comment>
<dbReference type="InterPro" id="IPR020855">
    <property type="entry name" value="Ureohydrolase_Mn_BS"/>
</dbReference>
<name>A0A830GVF5_9CREN</name>
<keyword evidence="3 4" id="KW-0378">Hydrolase</keyword>
<reference evidence="5" key="2">
    <citation type="submission" date="2020-09" db="EMBL/GenBank/DDBJ databases">
        <authorList>
            <person name="Sun Q."/>
            <person name="Ohkuma M."/>
        </authorList>
    </citation>
    <scope>NUCLEOTIDE SEQUENCE</scope>
    <source>
        <strain evidence="5">JCM 10088</strain>
    </source>
</reference>
<dbReference type="EMBL" id="BMNL01000001">
    <property type="protein sequence ID" value="GGP19980.1"/>
    <property type="molecule type" value="Genomic_DNA"/>
</dbReference>
<dbReference type="PROSITE" id="PS01053">
    <property type="entry name" value="ARGINASE_1"/>
    <property type="match status" value="1"/>
</dbReference>
<dbReference type="AlphaFoldDB" id="A0A830GVF5"/>
<dbReference type="PANTHER" id="PTHR11358:SF26">
    <property type="entry name" value="GUANIDINO ACID HYDROLASE, MITOCHONDRIAL"/>
    <property type="match status" value="1"/>
</dbReference>
<reference evidence="5" key="1">
    <citation type="journal article" date="2014" name="Int. J. Syst. Evol. Microbiol.">
        <title>Complete genome sequence of Corynebacterium casei LMG S-19264T (=DSM 44701T), isolated from a smear-ripened cheese.</title>
        <authorList>
            <consortium name="US DOE Joint Genome Institute (JGI-PGF)"/>
            <person name="Walter F."/>
            <person name="Albersmeier A."/>
            <person name="Kalinowski J."/>
            <person name="Ruckert C."/>
        </authorList>
    </citation>
    <scope>NUCLEOTIDE SEQUENCE</scope>
    <source>
        <strain evidence="5">JCM 10088</strain>
    </source>
</reference>
<protein>
    <submittedName>
        <fullName evidence="5">Agmatinase</fullName>
    </submittedName>
</protein>
<keyword evidence="2" id="KW-0479">Metal-binding</keyword>
<gene>
    <name evidence="5" type="ORF">GCM10007981_05950</name>
</gene>
<evidence type="ECO:0000313" key="6">
    <source>
        <dbReference type="Proteomes" id="UP000610960"/>
    </source>
</evidence>
<evidence type="ECO:0000256" key="4">
    <source>
        <dbReference type="RuleBase" id="RU003684"/>
    </source>
</evidence>